<evidence type="ECO:0000313" key="4">
    <source>
        <dbReference type="Proteomes" id="UP000306102"/>
    </source>
</evidence>
<name>A0A4V3WIR7_CAMSN</name>
<accession>A0A4V3WIR7</accession>
<evidence type="ECO:0000256" key="1">
    <source>
        <dbReference type="SAM" id="MobiDB-lite"/>
    </source>
</evidence>
<proteinExistence type="predicted"/>
<dbReference type="InterPro" id="IPR058941">
    <property type="entry name" value="HTH_AT3G52170-like"/>
</dbReference>
<dbReference type="PANTHER" id="PTHR34568">
    <property type="entry name" value="RRM DOMAIN-CONTAINING PROTEIN"/>
    <property type="match status" value="1"/>
</dbReference>
<feature type="region of interest" description="Disordered" evidence="1">
    <location>
        <begin position="367"/>
        <end position="408"/>
    </location>
</feature>
<feature type="domain" description="AT3G52170-like helix-turn-helix" evidence="2">
    <location>
        <begin position="67"/>
        <end position="115"/>
    </location>
</feature>
<protein>
    <recommendedName>
        <fullName evidence="2">AT3G52170-like helix-turn-helix domain-containing protein</fullName>
    </recommendedName>
</protein>
<dbReference type="InterPro" id="IPR058942">
    <property type="entry name" value="AT3G52170-like"/>
</dbReference>
<feature type="region of interest" description="Disordered" evidence="1">
    <location>
        <begin position="324"/>
        <end position="349"/>
    </location>
</feature>
<gene>
    <name evidence="3" type="ORF">TEA_004459</name>
</gene>
<keyword evidence="4" id="KW-1185">Reference proteome</keyword>
<dbReference type="PANTHER" id="PTHR34568:SF1">
    <property type="entry name" value="DNA BINDING PROTEIN"/>
    <property type="match status" value="1"/>
</dbReference>
<evidence type="ECO:0000313" key="3">
    <source>
        <dbReference type="EMBL" id="THF94196.1"/>
    </source>
</evidence>
<feature type="compositionally biased region" description="Polar residues" evidence="1">
    <location>
        <begin position="388"/>
        <end position="400"/>
    </location>
</feature>
<comment type="caution">
    <text evidence="3">The sequence shown here is derived from an EMBL/GenBank/DDBJ whole genome shotgun (WGS) entry which is preliminary data.</text>
</comment>
<feature type="compositionally biased region" description="Polar residues" evidence="1">
    <location>
        <begin position="324"/>
        <end position="342"/>
    </location>
</feature>
<sequence>MKSWVCSFTARLFFSLAIHTDKILTQKAALLILLHEGLHPEGGWVRQTIALTKCNDSGGMKLRIRRSKEERKAMVESFIKNYQELNNGDFPPLSLTYKEVGGSYYIVREIFRKIIQENRVLGPAKFMPKEQSPDRFFKQHQLGSVFIEPETDLLLSNKSRVVTHILRSHHQGTSEELVLNSSVQCPEPEHERFDEWKIINGYSQAVEKNEEYDKAVYRESQARESLELEENVVELQGSKVEVTHVAADTMVETLPLTSGSRITCGLDEKSIEHSEVTGTLVEEIEKLEMETGNNSVVGKLNFPESSCDLGNKKDEAILAGSLLENSNGSTTKESSTLGTNDGTDPEVKYASPAGIRATDASESILDLNLNDTNPSSSSEKSISANAIDGQNNSNIESWETSSEKSAKPEMNPLSAFFKSSVAAFVKFWSK</sequence>
<dbReference type="STRING" id="542762.A0A4V3WIR7"/>
<evidence type="ECO:0000259" key="2">
    <source>
        <dbReference type="Pfam" id="PF25896"/>
    </source>
</evidence>
<dbReference type="AlphaFoldDB" id="A0A4V3WIR7"/>
<organism evidence="3 4">
    <name type="scientific">Camellia sinensis var. sinensis</name>
    <name type="common">China tea</name>
    <dbReference type="NCBI Taxonomy" id="542762"/>
    <lineage>
        <taxon>Eukaryota</taxon>
        <taxon>Viridiplantae</taxon>
        <taxon>Streptophyta</taxon>
        <taxon>Embryophyta</taxon>
        <taxon>Tracheophyta</taxon>
        <taxon>Spermatophyta</taxon>
        <taxon>Magnoliopsida</taxon>
        <taxon>eudicotyledons</taxon>
        <taxon>Gunneridae</taxon>
        <taxon>Pentapetalae</taxon>
        <taxon>asterids</taxon>
        <taxon>Ericales</taxon>
        <taxon>Theaceae</taxon>
        <taxon>Camellia</taxon>
    </lineage>
</organism>
<dbReference type="Proteomes" id="UP000306102">
    <property type="component" value="Unassembled WGS sequence"/>
</dbReference>
<reference evidence="3 4" key="1">
    <citation type="journal article" date="2018" name="Proc. Natl. Acad. Sci. U.S.A.">
        <title>Draft genome sequence of Camellia sinensis var. sinensis provides insights into the evolution of the tea genome and tea quality.</title>
        <authorList>
            <person name="Wei C."/>
            <person name="Yang H."/>
            <person name="Wang S."/>
            <person name="Zhao J."/>
            <person name="Liu C."/>
            <person name="Gao L."/>
            <person name="Xia E."/>
            <person name="Lu Y."/>
            <person name="Tai Y."/>
            <person name="She G."/>
            <person name="Sun J."/>
            <person name="Cao H."/>
            <person name="Tong W."/>
            <person name="Gao Q."/>
            <person name="Li Y."/>
            <person name="Deng W."/>
            <person name="Jiang X."/>
            <person name="Wang W."/>
            <person name="Chen Q."/>
            <person name="Zhang S."/>
            <person name="Li H."/>
            <person name="Wu J."/>
            <person name="Wang P."/>
            <person name="Li P."/>
            <person name="Shi C."/>
            <person name="Zheng F."/>
            <person name="Jian J."/>
            <person name="Huang B."/>
            <person name="Shan D."/>
            <person name="Shi M."/>
            <person name="Fang C."/>
            <person name="Yue Y."/>
            <person name="Li F."/>
            <person name="Li D."/>
            <person name="Wei S."/>
            <person name="Han B."/>
            <person name="Jiang C."/>
            <person name="Yin Y."/>
            <person name="Xia T."/>
            <person name="Zhang Z."/>
            <person name="Bennetzen J.L."/>
            <person name="Zhao S."/>
            <person name="Wan X."/>
        </authorList>
    </citation>
    <scope>NUCLEOTIDE SEQUENCE [LARGE SCALE GENOMIC DNA]</scope>
    <source>
        <strain evidence="4">cv. Shuchazao</strain>
        <tissue evidence="3">Leaf</tissue>
    </source>
</reference>
<dbReference type="Pfam" id="PF25896">
    <property type="entry name" value="HTH_AT3G52170"/>
    <property type="match status" value="1"/>
</dbReference>
<dbReference type="EMBL" id="SDRB02013773">
    <property type="protein sequence ID" value="THF94196.1"/>
    <property type="molecule type" value="Genomic_DNA"/>
</dbReference>